<dbReference type="InterPro" id="IPR007197">
    <property type="entry name" value="rSAM"/>
</dbReference>
<evidence type="ECO:0000256" key="2">
    <source>
        <dbReference type="ARBA" id="ARBA00022691"/>
    </source>
</evidence>
<evidence type="ECO:0000256" key="4">
    <source>
        <dbReference type="ARBA" id="ARBA00023004"/>
    </source>
</evidence>
<dbReference type="Pfam" id="PF04055">
    <property type="entry name" value="Radical_SAM"/>
    <property type="match status" value="1"/>
</dbReference>
<dbReference type="PANTHER" id="PTHR11228:SF7">
    <property type="entry name" value="PQQA PEPTIDE CYCLASE"/>
    <property type="match status" value="1"/>
</dbReference>
<evidence type="ECO:0000256" key="3">
    <source>
        <dbReference type="ARBA" id="ARBA00022723"/>
    </source>
</evidence>
<dbReference type="PANTHER" id="PTHR11228">
    <property type="entry name" value="RADICAL SAM DOMAIN PROTEIN"/>
    <property type="match status" value="1"/>
</dbReference>
<keyword evidence="4" id="KW-0408">Iron</keyword>
<accession>A0ABT8CG07</accession>
<name>A0ABT8CG07_9BACT</name>
<reference evidence="8" key="1">
    <citation type="journal article" date="2019" name="Int. J. Syst. Evol. Microbiol.">
        <title>The Global Catalogue of Microorganisms (GCM) 10K type strain sequencing project: providing services to taxonomists for standard genome sequencing and annotation.</title>
        <authorList>
            <consortium name="The Broad Institute Genomics Platform"/>
            <consortium name="The Broad Institute Genome Sequencing Center for Infectious Disease"/>
            <person name="Wu L."/>
            <person name="Ma J."/>
        </authorList>
    </citation>
    <scope>NUCLEOTIDE SEQUENCE [LARGE SCALE GENOMIC DNA]</scope>
    <source>
        <strain evidence="8">CECT 7706</strain>
    </source>
</reference>
<dbReference type="InterPro" id="IPR013785">
    <property type="entry name" value="Aldolase_TIM"/>
</dbReference>
<dbReference type="RefSeq" id="WP_163383036.1">
    <property type="nucleotide sequence ID" value="NZ_JAUFQS010000047.1"/>
</dbReference>
<evidence type="ECO:0000313" key="8">
    <source>
        <dbReference type="Proteomes" id="UP001236663"/>
    </source>
</evidence>
<proteinExistence type="predicted"/>
<organism evidence="7 8">
    <name type="scientific">Cyclobacterium jeungdonense</name>
    <dbReference type="NCBI Taxonomy" id="708087"/>
    <lineage>
        <taxon>Bacteria</taxon>
        <taxon>Pseudomonadati</taxon>
        <taxon>Bacteroidota</taxon>
        <taxon>Cytophagia</taxon>
        <taxon>Cytophagales</taxon>
        <taxon>Cyclobacteriaceae</taxon>
        <taxon>Cyclobacterium</taxon>
    </lineage>
</organism>
<evidence type="ECO:0000313" key="7">
    <source>
        <dbReference type="EMBL" id="MDN3690478.1"/>
    </source>
</evidence>
<dbReference type="SFLD" id="SFLDS00029">
    <property type="entry name" value="Radical_SAM"/>
    <property type="match status" value="1"/>
</dbReference>
<dbReference type="EMBL" id="JAUFQS010000047">
    <property type="protein sequence ID" value="MDN3690478.1"/>
    <property type="molecule type" value="Genomic_DNA"/>
</dbReference>
<feature type="domain" description="Radical SAM core" evidence="6">
    <location>
        <begin position="9"/>
        <end position="237"/>
    </location>
</feature>
<keyword evidence="5" id="KW-0411">Iron-sulfur</keyword>
<sequence length="292" mass="32821">MNKFVPHTFAINSYQQVNFAITTKCPMRCEHCFEWDNLNLHETFTKDELKLIISKLQAKGLAHLSLSGGEPMVRFNEMLELIRDADRSTEFWVLTSGFNLDLSRAQKLKQAGATGVIVSLDDINAEKHNIFRGHNQAYQFAALAANATNQAGLLLAISVCVLRENANADFLTAHAEASTAMGADFIQWLEPKAEGNYRGKDVILTMEQISEMEKAFVSLNHDARYRHIAPILYHGYYQRRLGCLSAGKSSFYVDSRGMVHSCPFCHSADFQIMDWLNNADKKGKKISACPSY</sequence>
<evidence type="ECO:0000256" key="1">
    <source>
        <dbReference type="ARBA" id="ARBA00001966"/>
    </source>
</evidence>
<comment type="cofactor">
    <cofactor evidence="1">
        <name>[4Fe-4S] cluster</name>
        <dbReference type="ChEBI" id="CHEBI:49883"/>
    </cofactor>
</comment>
<dbReference type="PROSITE" id="PS51918">
    <property type="entry name" value="RADICAL_SAM"/>
    <property type="match status" value="1"/>
</dbReference>
<dbReference type="Proteomes" id="UP001236663">
    <property type="component" value="Unassembled WGS sequence"/>
</dbReference>
<protein>
    <submittedName>
        <fullName evidence="7">Radical SAM protein</fullName>
    </submittedName>
</protein>
<comment type="caution">
    <text evidence="7">The sequence shown here is derived from an EMBL/GenBank/DDBJ whole genome shotgun (WGS) entry which is preliminary data.</text>
</comment>
<keyword evidence="3" id="KW-0479">Metal-binding</keyword>
<keyword evidence="2" id="KW-0949">S-adenosyl-L-methionine</keyword>
<evidence type="ECO:0000256" key="5">
    <source>
        <dbReference type="ARBA" id="ARBA00023014"/>
    </source>
</evidence>
<dbReference type="SFLD" id="SFLDG01067">
    <property type="entry name" value="SPASM/twitch_domain_containing"/>
    <property type="match status" value="1"/>
</dbReference>
<gene>
    <name evidence="7" type="ORF">QWZ15_21850</name>
</gene>
<evidence type="ECO:0000259" key="6">
    <source>
        <dbReference type="PROSITE" id="PS51918"/>
    </source>
</evidence>
<dbReference type="CDD" id="cd01335">
    <property type="entry name" value="Radical_SAM"/>
    <property type="match status" value="1"/>
</dbReference>
<dbReference type="SUPFAM" id="SSF102114">
    <property type="entry name" value="Radical SAM enzymes"/>
    <property type="match status" value="1"/>
</dbReference>
<dbReference type="InterPro" id="IPR050377">
    <property type="entry name" value="Radical_SAM_PqqE_MftC-like"/>
</dbReference>
<keyword evidence="8" id="KW-1185">Reference proteome</keyword>
<dbReference type="InterPro" id="IPR058240">
    <property type="entry name" value="rSAM_sf"/>
</dbReference>
<dbReference type="Gene3D" id="3.20.20.70">
    <property type="entry name" value="Aldolase class I"/>
    <property type="match status" value="1"/>
</dbReference>